<feature type="active site" description="Proton acceptor" evidence="4">
    <location>
        <position position="152"/>
    </location>
</feature>
<evidence type="ECO:0000313" key="6">
    <source>
        <dbReference type="EMBL" id="SDE74520.1"/>
    </source>
</evidence>
<dbReference type="PANTHER" id="PTHR14226:SF29">
    <property type="entry name" value="NEUROPATHY TARGET ESTERASE SWS"/>
    <property type="match status" value="1"/>
</dbReference>
<keyword evidence="3 4" id="KW-0443">Lipid metabolism</keyword>
<dbReference type="Proteomes" id="UP000182114">
    <property type="component" value="Unassembled WGS sequence"/>
</dbReference>
<reference evidence="7" key="1">
    <citation type="submission" date="2016-10" db="EMBL/GenBank/DDBJ databases">
        <authorList>
            <person name="Varghese N."/>
            <person name="Submissions S."/>
        </authorList>
    </citation>
    <scope>NUCLEOTIDE SEQUENCE [LARGE SCALE GENOMIC DNA]</scope>
    <source>
        <strain evidence="7">DSM 24729</strain>
    </source>
</reference>
<gene>
    <name evidence="6" type="ORF">SAMN04487992_103221</name>
</gene>
<evidence type="ECO:0000259" key="5">
    <source>
        <dbReference type="PROSITE" id="PS51635"/>
    </source>
</evidence>
<dbReference type="InterPro" id="IPR016035">
    <property type="entry name" value="Acyl_Trfase/lysoPLipase"/>
</dbReference>
<feature type="short sequence motif" description="GXSXG" evidence="4">
    <location>
        <begin position="39"/>
        <end position="43"/>
    </location>
</feature>
<organism evidence="6 7">
    <name type="scientific">Cellulophaga baltica</name>
    <dbReference type="NCBI Taxonomy" id="76594"/>
    <lineage>
        <taxon>Bacteria</taxon>
        <taxon>Pseudomonadati</taxon>
        <taxon>Bacteroidota</taxon>
        <taxon>Flavobacteriia</taxon>
        <taxon>Flavobacteriales</taxon>
        <taxon>Flavobacteriaceae</taxon>
        <taxon>Cellulophaga</taxon>
    </lineage>
</organism>
<dbReference type="EMBL" id="FNBD01000003">
    <property type="protein sequence ID" value="SDE74520.1"/>
    <property type="molecule type" value="Genomic_DNA"/>
</dbReference>
<feature type="short sequence motif" description="DGA/G" evidence="4">
    <location>
        <begin position="152"/>
        <end position="154"/>
    </location>
</feature>
<dbReference type="CDD" id="cd07205">
    <property type="entry name" value="Pat_PNPLA6_PNPLA7_NTE1_like"/>
    <property type="match status" value="1"/>
</dbReference>
<dbReference type="PANTHER" id="PTHR14226">
    <property type="entry name" value="NEUROPATHY TARGET ESTERASE/SWISS CHEESE D.MELANOGASTER"/>
    <property type="match status" value="1"/>
</dbReference>
<keyword evidence="2 4" id="KW-0442">Lipid degradation</keyword>
<name>A0A1G7FF53_9FLAO</name>
<keyword evidence="7" id="KW-1185">Reference proteome</keyword>
<evidence type="ECO:0000256" key="1">
    <source>
        <dbReference type="ARBA" id="ARBA00022801"/>
    </source>
</evidence>
<dbReference type="GO" id="GO:0016042">
    <property type="term" value="P:lipid catabolic process"/>
    <property type="evidence" value="ECO:0007669"/>
    <property type="project" value="UniProtKB-UniRule"/>
</dbReference>
<keyword evidence="1 4" id="KW-0378">Hydrolase</keyword>
<dbReference type="Pfam" id="PF01734">
    <property type="entry name" value="Patatin"/>
    <property type="match status" value="1"/>
</dbReference>
<dbReference type="GO" id="GO:0016787">
    <property type="term" value="F:hydrolase activity"/>
    <property type="evidence" value="ECO:0007669"/>
    <property type="project" value="UniProtKB-UniRule"/>
</dbReference>
<evidence type="ECO:0000256" key="3">
    <source>
        <dbReference type="ARBA" id="ARBA00023098"/>
    </source>
</evidence>
<protein>
    <submittedName>
        <fullName evidence="6">NTE family protein</fullName>
    </submittedName>
</protein>
<dbReference type="InterPro" id="IPR050301">
    <property type="entry name" value="NTE"/>
</dbReference>
<dbReference type="RefSeq" id="WP_074537817.1">
    <property type="nucleotide sequence ID" value="NZ_FNBD01000003.1"/>
</dbReference>
<accession>A0A1G7FF53</accession>
<dbReference type="InterPro" id="IPR002641">
    <property type="entry name" value="PNPLA_dom"/>
</dbReference>
<evidence type="ECO:0000313" key="7">
    <source>
        <dbReference type="Proteomes" id="UP000182114"/>
    </source>
</evidence>
<dbReference type="Gene3D" id="3.40.1090.10">
    <property type="entry name" value="Cytosolic phospholipase A2 catalytic domain"/>
    <property type="match status" value="1"/>
</dbReference>
<dbReference type="AlphaFoldDB" id="A0A1G7FF53"/>
<proteinExistence type="predicted"/>
<sequence length="257" mass="28229">MIETTIGIALSGGGARAAAHIGVLHALNENGIYPTHVSGTSGGAVIGALYCSGYAPLEILELTKTASFLHIFKLGLEFRSIRDMSRLNEFLYYHIKHDFKELQIPLFLSATNLDSGFNEIMKEGRLLPAIMASCAIPLVFKPVVFNGNTYVDGGILNNLPVDVLKEKCQFVFGSNVSGLEKGKKVNSRLEIAHRCLQLAISTNVAPRLKMCDHAIEIQDAFHFGIFDIEKAQELFDIGYTTTINEMDVIKLKLAAKR</sequence>
<feature type="domain" description="PNPLA" evidence="5">
    <location>
        <begin position="8"/>
        <end position="165"/>
    </location>
</feature>
<evidence type="ECO:0000256" key="2">
    <source>
        <dbReference type="ARBA" id="ARBA00022963"/>
    </source>
</evidence>
<evidence type="ECO:0000256" key="4">
    <source>
        <dbReference type="PROSITE-ProRule" id="PRU01161"/>
    </source>
</evidence>
<comment type="caution">
    <text evidence="4">Lacks conserved residue(s) required for the propagation of feature annotation.</text>
</comment>
<dbReference type="SUPFAM" id="SSF52151">
    <property type="entry name" value="FabD/lysophospholipase-like"/>
    <property type="match status" value="1"/>
</dbReference>
<dbReference type="PROSITE" id="PS51635">
    <property type="entry name" value="PNPLA"/>
    <property type="match status" value="1"/>
</dbReference>
<dbReference type="eggNOG" id="COG1752">
    <property type="taxonomic scope" value="Bacteria"/>
</dbReference>
<feature type="active site" description="Nucleophile" evidence="4">
    <location>
        <position position="41"/>
    </location>
</feature>